<gene>
    <name evidence="9" type="ORF">KP509_18G019600</name>
</gene>
<dbReference type="OMA" id="WQTDEGF"/>
<dbReference type="InterPro" id="IPR001611">
    <property type="entry name" value="Leu-rich_rpt"/>
</dbReference>
<evidence type="ECO:0000313" key="10">
    <source>
        <dbReference type="Proteomes" id="UP000825935"/>
    </source>
</evidence>
<evidence type="ECO:0000256" key="1">
    <source>
        <dbReference type="ARBA" id="ARBA00004167"/>
    </source>
</evidence>
<evidence type="ECO:0000256" key="3">
    <source>
        <dbReference type="ARBA" id="ARBA00022729"/>
    </source>
</evidence>
<keyword evidence="2" id="KW-0433">Leucine-rich repeat</keyword>
<accession>A0A8T2SMY1</accession>
<dbReference type="AlphaFoldDB" id="A0A8T2SMY1"/>
<feature type="transmembrane region" description="Helical" evidence="6">
    <location>
        <begin position="553"/>
        <end position="575"/>
    </location>
</feature>
<feature type="signal peptide" evidence="7">
    <location>
        <begin position="1"/>
        <end position="26"/>
    </location>
</feature>
<name>A0A8T2SMY1_CERRI</name>
<keyword evidence="10" id="KW-1185">Reference proteome</keyword>
<dbReference type="Proteomes" id="UP000825935">
    <property type="component" value="Chromosome 18"/>
</dbReference>
<dbReference type="FunFam" id="3.80.10.10:FF:000041">
    <property type="entry name" value="LRR receptor-like serine/threonine-protein kinase ERECTA"/>
    <property type="match status" value="1"/>
</dbReference>
<evidence type="ECO:0000259" key="8">
    <source>
        <dbReference type="Pfam" id="PF12819"/>
    </source>
</evidence>
<keyword evidence="5" id="KW-0325">Glycoprotein</keyword>
<evidence type="ECO:0000256" key="4">
    <source>
        <dbReference type="ARBA" id="ARBA00022737"/>
    </source>
</evidence>
<dbReference type="PANTHER" id="PTHR45631">
    <property type="entry name" value="OS07G0107800 PROTEIN-RELATED"/>
    <property type="match status" value="1"/>
</dbReference>
<feature type="chain" id="PRO_5035865153" description="Malectin-like domain-containing protein" evidence="7">
    <location>
        <begin position="27"/>
        <end position="618"/>
    </location>
</feature>
<dbReference type="Gene3D" id="3.80.10.10">
    <property type="entry name" value="Ribonuclease Inhibitor"/>
    <property type="match status" value="1"/>
</dbReference>
<protein>
    <recommendedName>
        <fullName evidence="8">Malectin-like domain-containing protein</fullName>
    </recommendedName>
</protein>
<dbReference type="PRINTS" id="PR00019">
    <property type="entry name" value="LEURICHRPT"/>
</dbReference>
<keyword evidence="4" id="KW-0677">Repeat</keyword>
<dbReference type="Gene3D" id="2.60.120.430">
    <property type="entry name" value="Galactose-binding lectin"/>
    <property type="match status" value="1"/>
</dbReference>
<dbReference type="Pfam" id="PF00560">
    <property type="entry name" value="LRR_1"/>
    <property type="match status" value="2"/>
</dbReference>
<keyword evidence="3 7" id="KW-0732">Signal</keyword>
<evidence type="ECO:0000256" key="2">
    <source>
        <dbReference type="ARBA" id="ARBA00022614"/>
    </source>
</evidence>
<comment type="subcellular location">
    <subcellularLocation>
        <location evidence="1">Membrane</location>
        <topology evidence="1">Single-pass membrane protein</topology>
    </subcellularLocation>
</comment>
<dbReference type="InterPro" id="IPR024788">
    <property type="entry name" value="Malectin-like_Carb-bd_dom"/>
</dbReference>
<evidence type="ECO:0000256" key="7">
    <source>
        <dbReference type="SAM" id="SignalP"/>
    </source>
</evidence>
<reference evidence="9" key="1">
    <citation type="submission" date="2021-08" db="EMBL/GenBank/DDBJ databases">
        <title>WGS assembly of Ceratopteris richardii.</title>
        <authorList>
            <person name="Marchant D.B."/>
            <person name="Chen G."/>
            <person name="Jenkins J."/>
            <person name="Shu S."/>
            <person name="Leebens-Mack J."/>
            <person name="Grimwood J."/>
            <person name="Schmutz J."/>
            <person name="Soltis P."/>
            <person name="Soltis D."/>
            <person name="Chen Z.-H."/>
        </authorList>
    </citation>
    <scope>NUCLEOTIDE SEQUENCE</scope>
    <source>
        <strain evidence="9">Whitten #5841</strain>
        <tissue evidence="9">Leaf</tissue>
    </source>
</reference>
<evidence type="ECO:0000256" key="6">
    <source>
        <dbReference type="SAM" id="Phobius"/>
    </source>
</evidence>
<proteinExistence type="predicted"/>
<keyword evidence="6" id="KW-0472">Membrane</keyword>
<sequence length="618" mass="67325">MASISFSALFLSIILQMALLWSIGSSLRTGFTSIDCGSDFDYTDGDGIQWVPDNNLMSEGTSVVLPDTSIDLVLSTMRLFNGSQSKYCYSLSNSAVTAGAFFLVRAAIPPGKNIPYTPKNPDGYFRFEMIIDGDRWQEVRIASGDDQLYAYDAYVRAKGSKIDVCFARSTPDGDAPFVSGLTLRPLPDTLTSTVLMNEKNCFLVCLGHINYGVPLSWIRFPNDTLDRYWISDEVQDAYLISTQKAINMTADSLDQLPEEIFQTSWISLGEYFTLNLSTLGNDNVHHVVFHFSEIDSSVDTGFRVFSIFANGVLLTTEEPIDVFARVGANAAYSFGKTVTLDAGSSIVFNFTSLHESTLDPFLAAAELFALREIGALSPPLIITTVEAIKTTLGLSRYTGDPCLPVGYGYDWLHCSTNNTGITAISLSNYEANGTIPAELNNLTTLTEVYMNGNNLKGEIPNLSALELLEILDLSNNSLNGSIPSYLATLKNIKVLNLQNNNLSGTIPTSLLQRRQASSLSFEFSGNPHLCDPMSTQCAPSTETRQSQKSRTTIIVGISVAGILLLGVAVGFVTYFSHKKKKSSLHNGAIHKGLSEGKFAESKSSGISTDSMPFHKTLE</sequence>
<dbReference type="Pfam" id="PF12819">
    <property type="entry name" value="Malectin_like"/>
    <property type="match status" value="1"/>
</dbReference>
<dbReference type="GO" id="GO:0016020">
    <property type="term" value="C:membrane"/>
    <property type="evidence" value="ECO:0007669"/>
    <property type="project" value="UniProtKB-SubCell"/>
</dbReference>
<dbReference type="SUPFAM" id="SSF52058">
    <property type="entry name" value="L domain-like"/>
    <property type="match status" value="1"/>
</dbReference>
<comment type="caution">
    <text evidence="9">The sequence shown here is derived from an EMBL/GenBank/DDBJ whole genome shotgun (WGS) entry which is preliminary data.</text>
</comment>
<organism evidence="9 10">
    <name type="scientific">Ceratopteris richardii</name>
    <name type="common">Triangle waterfern</name>
    <dbReference type="NCBI Taxonomy" id="49495"/>
    <lineage>
        <taxon>Eukaryota</taxon>
        <taxon>Viridiplantae</taxon>
        <taxon>Streptophyta</taxon>
        <taxon>Embryophyta</taxon>
        <taxon>Tracheophyta</taxon>
        <taxon>Polypodiopsida</taxon>
        <taxon>Polypodiidae</taxon>
        <taxon>Polypodiales</taxon>
        <taxon>Pteridineae</taxon>
        <taxon>Pteridaceae</taxon>
        <taxon>Parkerioideae</taxon>
        <taxon>Ceratopteris</taxon>
    </lineage>
</organism>
<dbReference type="InterPro" id="IPR032675">
    <property type="entry name" value="LRR_dom_sf"/>
</dbReference>
<keyword evidence="6" id="KW-0812">Transmembrane</keyword>
<dbReference type="OrthoDB" id="2143199at2759"/>
<dbReference type="EMBL" id="CM035423">
    <property type="protein sequence ID" value="KAH7365301.1"/>
    <property type="molecule type" value="Genomic_DNA"/>
</dbReference>
<evidence type="ECO:0000313" key="9">
    <source>
        <dbReference type="EMBL" id="KAH7365301.1"/>
    </source>
</evidence>
<feature type="domain" description="Malectin-like" evidence="8">
    <location>
        <begin position="34"/>
        <end position="369"/>
    </location>
</feature>
<evidence type="ECO:0000256" key="5">
    <source>
        <dbReference type="ARBA" id="ARBA00023180"/>
    </source>
</evidence>
<keyword evidence="6" id="KW-1133">Transmembrane helix</keyword>